<dbReference type="EMBL" id="CALTRL010001316">
    <property type="protein sequence ID" value="CAH7672076.1"/>
    <property type="molecule type" value="Genomic_DNA"/>
</dbReference>
<sequence length="1110" mass="124965">MAISNQTNLSKNSTNLTSLQRKSSLSNKSSRSTAVDGRATNIKTNTNITLSNDSYSRKRNGNSLGPSNSFSSNSSTSSSASSSESSSSSTSYSSSSSSFHPTSSFNLSNSHNQQSSATYSSQVKSNARPQLKTNLSSPSIPALSTFTSIASELVSPPDWLTSVPKELIGSLQPSQILRQSVIHEIISGEADYVEDLLTYQKIFISAVQDLTPPAIFQPSQLERFSNVIVSSLPEITELNLRFLSQLLERKSKESPLIESIGDIILDACLNWGQSYITYSKDHPLGQYEIQQLTNNNPLFSELIEAIPKLNSFRKDFRHFYSRPTFRFARYILLFKRLLELTPVDHRDHELLQISLELITQQTSECDAAIQSQEELLKLAQLDQQIIHKPEFPLLHLLSPNRKFYFLGAVIRKKDTGAGLSEWGEVILVLLDNYLVILKPKKDDQQKLRYAVVDQPIRVEFIKITCANGPVEKRSRRLKNLLSNVGSINSGSISAGLSSPNLRRALSEPGVPGPNQLPDLSFSSPSSRYLYPFTIQSFGTFSKSISFYVDSERLRMKWIDHFEKAIGKRLQALKSSQVFELRALTQETFSVPNQPHEASRSHNVNSTQLPSMAELKLIYGDQIPKELVPNSVHYGAPTCSVPFFSPDGRKLVAIGSPLGLWIGKANDSSSIRQVLLLKDIVQCSVLQEHNYMIVLAGKVLLAYPLELLTPSSRAGDCEAVTETREKPCRPAVGYQEALQNSQRYSLGKFEFEDQKSPKAPTSPYICTPGLTPPPSVDVTPTSTVPNTPTNSTITLKEPNDPPQSHYFTSKINFNESPKRNSQLCQFDLRKREPIRLSLIGVEVDFFRIGNLGDIKLLIYSEKALKKTVFRVLEPVKERNRTVFQQHPEFTVGFEADGLDFHETRMKLELIRGNSCEIMNMESLTSDSIPHVDSLTWIETNNDFNSIKNSLPQQEAVVLQILKKKIEGGKLLRIAQVDQKEYLFCYDSFAYFANKNGDPIRKKMEMMIEWDEKLKKVVKISHYVIGYSEEVIEVWDLKKCERVQLIHGKDIECIYDGHLNECPKNYKNQKSQFDCEDGQQAKEQQELKATVHVSIRDSGQVYRVFEMGRLTQ</sequence>
<evidence type="ECO:0000259" key="3">
    <source>
        <dbReference type="PROSITE" id="PS50010"/>
    </source>
</evidence>
<feature type="domain" description="DH" evidence="3">
    <location>
        <begin position="177"/>
        <end position="368"/>
    </location>
</feature>
<dbReference type="InterPro" id="IPR052233">
    <property type="entry name" value="Rho-type_GEFs"/>
</dbReference>
<evidence type="ECO:0000259" key="4">
    <source>
        <dbReference type="PROSITE" id="PS50219"/>
    </source>
</evidence>
<dbReference type="Pfam" id="PF00621">
    <property type="entry name" value="RhoGEF"/>
    <property type="match status" value="1"/>
</dbReference>
<protein>
    <submittedName>
        <fullName evidence="5">Expressed protein</fullName>
    </submittedName>
</protein>
<dbReference type="SMART" id="SM00325">
    <property type="entry name" value="RhoGEF"/>
    <property type="match status" value="1"/>
</dbReference>
<organism evidence="5 6">
    <name type="scientific">Phakopsora pachyrhizi</name>
    <name type="common">Asian soybean rust disease fungus</name>
    <dbReference type="NCBI Taxonomy" id="170000"/>
    <lineage>
        <taxon>Eukaryota</taxon>
        <taxon>Fungi</taxon>
        <taxon>Dikarya</taxon>
        <taxon>Basidiomycota</taxon>
        <taxon>Pucciniomycotina</taxon>
        <taxon>Pucciniomycetes</taxon>
        <taxon>Pucciniales</taxon>
        <taxon>Phakopsoraceae</taxon>
        <taxon>Phakopsora</taxon>
    </lineage>
</organism>
<proteinExistence type="predicted"/>
<dbReference type="Proteomes" id="UP001153365">
    <property type="component" value="Unassembled WGS sequence"/>
</dbReference>
<feature type="compositionally biased region" description="Polar residues" evidence="2">
    <location>
        <begin position="109"/>
        <end position="136"/>
    </location>
</feature>
<comment type="caution">
    <text evidence="5">The sequence shown here is derived from an EMBL/GenBank/DDBJ whole genome shotgun (WGS) entry which is preliminary data.</text>
</comment>
<dbReference type="SMART" id="SM00233">
    <property type="entry name" value="PH"/>
    <property type="match status" value="1"/>
</dbReference>
<feature type="compositionally biased region" description="Polar residues" evidence="2">
    <location>
        <begin position="1"/>
        <end position="17"/>
    </location>
</feature>
<feature type="region of interest" description="Disordered" evidence="2">
    <location>
        <begin position="1"/>
        <end position="136"/>
    </location>
</feature>
<name>A0AAV0AUK4_PHAPC</name>
<evidence type="ECO:0000313" key="5">
    <source>
        <dbReference type="EMBL" id="CAH7672076.1"/>
    </source>
</evidence>
<dbReference type="Pfam" id="PF00780">
    <property type="entry name" value="CNH"/>
    <property type="match status" value="2"/>
</dbReference>
<dbReference type="PROSITE" id="PS50010">
    <property type="entry name" value="DH_2"/>
    <property type="match status" value="1"/>
</dbReference>
<keyword evidence="6" id="KW-1185">Reference proteome</keyword>
<dbReference type="Gene3D" id="2.30.29.30">
    <property type="entry name" value="Pleckstrin-homology domain (PH domain)/Phosphotyrosine-binding domain (PTB)"/>
    <property type="match status" value="1"/>
</dbReference>
<reference evidence="5" key="1">
    <citation type="submission" date="2022-06" db="EMBL/GenBank/DDBJ databases">
        <authorList>
            <consortium name="SYNGENTA / RWTH Aachen University"/>
        </authorList>
    </citation>
    <scope>NUCLEOTIDE SEQUENCE</scope>
</reference>
<dbReference type="SUPFAM" id="SSF50729">
    <property type="entry name" value="PH domain-like"/>
    <property type="match status" value="1"/>
</dbReference>
<dbReference type="Gene3D" id="1.20.900.10">
    <property type="entry name" value="Dbl homology (DH) domain"/>
    <property type="match status" value="1"/>
</dbReference>
<feature type="domain" description="CNH" evidence="4">
    <location>
        <begin position="634"/>
        <end position="1059"/>
    </location>
</feature>
<dbReference type="InterPro" id="IPR035899">
    <property type="entry name" value="DBL_dom_sf"/>
</dbReference>
<dbReference type="InterPro" id="IPR000219">
    <property type="entry name" value="DH_dom"/>
</dbReference>
<dbReference type="InterPro" id="IPR001849">
    <property type="entry name" value="PH_domain"/>
</dbReference>
<dbReference type="PANTHER" id="PTHR46572">
    <property type="entry name" value="RHO1 GDP-GTP EXCHANGE PROTEIN 1-RELATED"/>
    <property type="match status" value="1"/>
</dbReference>
<feature type="compositionally biased region" description="Low complexity" evidence="2">
    <location>
        <begin position="18"/>
        <end position="32"/>
    </location>
</feature>
<evidence type="ECO:0000256" key="2">
    <source>
        <dbReference type="SAM" id="MobiDB-lite"/>
    </source>
</evidence>
<dbReference type="PANTHER" id="PTHR46572:SF1">
    <property type="entry name" value="RHO1 GUANINE NUCLEOTIDE EXCHANGE FACTOR TUS1"/>
    <property type="match status" value="1"/>
</dbReference>
<dbReference type="SUPFAM" id="SSF48065">
    <property type="entry name" value="DBL homology domain (DH-domain)"/>
    <property type="match status" value="1"/>
</dbReference>
<feature type="compositionally biased region" description="Polar residues" evidence="2">
    <location>
        <begin position="41"/>
        <end position="54"/>
    </location>
</feature>
<evidence type="ECO:0000313" key="6">
    <source>
        <dbReference type="Proteomes" id="UP001153365"/>
    </source>
</evidence>
<dbReference type="AlphaFoldDB" id="A0AAV0AUK4"/>
<keyword evidence="1" id="KW-0344">Guanine-nucleotide releasing factor</keyword>
<evidence type="ECO:0000256" key="1">
    <source>
        <dbReference type="ARBA" id="ARBA00022658"/>
    </source>
</evidence>
<feature type="compositionally biased region" description="Low complexity" evidence="2">
    <location>
        <begin position="67"/>
        <end position="108"/>
    </location>
</feature>
<accession>A0AAV0AUK4</accession>
<gene>
    <name evidence="5" type="ORF">PPACK8108_LOCUS6858</name>
</gene>
<dbReference type="InterPro" id="IPR011993">
    <property type="entry name" value="PH-like_dom_sf"/>
</dbReference>
<dbReference type="CDD" id="cd00160">
    <property type="entry name" value="RhoGEF"/>
    <property type="match status" value="1"/>
</dbReference>
<dbReference type="PROSITE" id="PS50219">
    <property type="entry name" value="CNH"/>
    <property type="match status" value="1"/>
</dbReference>
<dbReference type="GO" id="GO:0005085">
    <property type="term" value="F:guanyl-nucleotide exchange factor activity"/>
    <property type="evidence" value="ECO:0007669"/>
    <property type="project" value="UniProtKB-KW"/>
</dbReference>
<dbReference type="InterPro" id="IPR001180">
    <property type="entry name" value="CNH_dom"/>
</dbReference>